<evidence type="ECO:0000313" key="2">
    <source>
        <dbReference type="Proteomes" id="UP000501600"/>
    </source>
</evidence>
<dbReference type="GO" id="GO:0016810">
    <property type="term" value="F:hydrolase activity, acting on carbon-nitrogen (but not peptide) bonds"/>
    <property type="evidence" value="ECO:0007669"/>
    <property type="project" value="InterPro"/>
</dbReference>
<dbReference type="AlphaFoldDB" id="A0A6H2DQM2"/>
<name>A0A6H2DQM2_9SPHN</name>
<proteinExistence type="predicted"/>
<organism evidence="1 2">
    <name type="scientific">Parasphingorhabdus halotolerans</name>
    <dbReference type="NCBI Taxonomy" id="2725558"/>
    <lineage>
        <taxon>Bacteria</taxon>
        <taxon>Pseudomonadati</taxon>
        <taxon>Pseudomonadota</taxon>
        <taxon>Alphaproteobacteria</taxon>
        <taxon>Sphingomonadales</taxon>
        <taxon>Sphingomonadaceae</taxon>
        <taxon>Parasphingorhabdus</taxon>
    </lineage>
</organism>
<keyword evidence="2" id="KW-1185">Reference proteome</keyword>
<dbReference type="EMBL" id="CP051217">
    <property type="protein sequence ID" value="QJB70255.1"/>
    <property type="molecule type" value="Genomic_DNA"/>
</dbReference>
<evidence type="ECO:0000313" key="1">
    <source>
        <dbReference type="EMBL" id="QJB70255.1"/>
    </source>
</evidence>
<dbReference type="Proteomes" id="UP000501600">
    <property type="component" value="Chromosome"/>
</dbReference>
<gene>
    <name evidence="1" type="ORF">HF685_14045</name>
</gene>
<reference evidence="1 2" key="1">
    <citation type="submission" date="2020-04" db="EMBL/GenBank/DDBJ databases">
        <title>Genome sequence for Sphingorhabdus sp. strain M1.</title>
        <authorList>
            <person name="Park S.-J."/>
        </authorList>
    </citation>
    <scope>NUCLEOTIDE SEQUENCE [LARGE SCALE GENOMIC DNA]</scope>
    <source>
        <strain evidence="1 2">JK6</strain>
    </source>
</reference>
<dbReference type="InterPro" id="IPR011059">
    <property type="entry name" value="Metal-dep_hydrolase_composite"/>
</dbReference>
<dbReference type="Gene3D" id="2.30.40.10">
    <property type="entry name" value="Urease, subunit C, domain 1"/>
    <property type="match status" value="1"/>
</dbReference>
<keyword evidence="1" id="KW-0378">Hydrolase</keyword>
<sequence>MSNPGFGLRRQRLALCVTRNAALYGFNDRGSLEVGKRADINVIDFDKLSVGSPVAYKDLPAGGTRVMQPVTGYIATYCNGIKIREDDSDTGARPGRLVRS</sequence>
<accession>A0A6H2DQM2</accession>
<dbReference type="KEGG" id="phao:HF685_14045"/>
<protein>
    <submittedName>
        <fullName evidence="1">Amidohydrolase family protein</fullName>
    </submittedName>
</protein>
<dbReference type="SUPFAM" id="SSF51338">
    <property type="entry name" value="Composite domain of metallo-dependent hydrolases"/>
    <property type="match status" value="1"/>
</dbReference>